<evidence type="ECO:0000313" key="3">
    <source>
        <dbReference type="Proteomes" id="UP000198224"/>
    </source>
</evidence>
<evidence type="ECO:0000256" key="1">
    <source>
        <dbReference type="SAM" id="SignalP"/>
    </source>
</evidence>
<reference evidence="3" key="1">
    <citation type="submission" date="2016-06" db="EMBL/GenBank/DDBJ databases">
        <authorList>
            <person name="Varghese N."/>
            <person name="Submissions Spin"/>
        </authorList>
    </citation>
    <scope>NUCLEOTIDE SEQUENCE [LARGE SCALE GENOMIC DNA]</scope>
    <source>
        <strain evidence="3">DSM 45160</strain>
    </source>
</reference>
<keyword evidence="1" id="KW-0732">Signal</keyword>
<feature type="signal peptide" evidence="1">
    <location>
        <begin position="1"/>
        <end position="34"/>
    </location>
</feature>
<dbReference type="EMBL" id="LT607409">
    <property type="protein sequence ID" value="SCF07541.1"/>
    <property type="molecule type" value="Genomic_DNA"/>
</dbReference>
<dbReference type="AlphaFoldDB" id="A0A1C4XH60"/>
<name>A0A1C4XH60_9ACTN</name>
<dbReference type="RefSeq" id="WP_088988919.1">
    <property type="nucleotide sequence ID" value="NZ_LT607409.1"/>
</dbReference>
<protein>
    <submittedName>
        <fullName evidence="2">Dehydratase</fullName>
    </submittedName>
</protein>
<keyword evidence="3" id="KW-1185">Reference proteome</keyword>
<organism evidence="2 3">
    <name type="scientific">Micromonospora chokoriensis</name>
    <dbReference type="NCBI Taxonomy" id="356851"/>
    <lineage>
        <taxon>Bacteria</taxon>
        <taxon>Bacillati</taxon>
        <taxon>Actinomycetota</taxon>
        <taxon>Actinomycetes</taxon>
        <taxon>Micromonosporales</taxon>
        <taxon>Micromonosporaceae</taxon>
        <taxon>Micromonospora</taxon>
    </lineage>
</organism>
<evidence type="ECO:0000313" key="2">
    <source>
        <dbReference type="EMBL" id="SCF07541.1"/>
    </source>
</evidence>
<accession>A0A1C4XH60</accession>
<proteinExistence type="predicted"/>
<dbReference type="Proteomes" id="UP000198224">
    <property type="component" value="Chromosome I"/>
</dbReference>
<feature type="chain" id="PRO_5008708030" evidence="1">
    <location>
        <begin position="35"/>
        <end position="222"/>
    </location>
</feature>
<sequence>MAGNRRWIGRLGMGAVALSGVLASVGVANVSAGAATPPTPVTTHSTVAYDCRTTVQQGFHPVVYSRDFDVTAPTSVAAGAEFDVTLDPTPITAFAEYNQTVTDVQVAYAIPRDAKVKSYSLVGGSGLGAAFTWVEERDGALVVRSSGPFTGGVEFDLPSLAVHLKAGKKAGAVVFAPGGRSYVEPGFGWFRYQPILNEWGPFQCFPDPALPPVELARVTVTR</sequence>
<gene>
    <name evidence="2" type="ORF">GA0070612_3573</name>
</gene>